<dbReference type="AlphaFoldDB" id="A0A4Y2MLF1"/>
<keyword evidence="2" id="KW-1185">Reference proteome</keyword>
<accession>A0A4Y2MLF1</accession>
<evidence type="ECO:0000313" key="2">
    <source>
        <dbReference type="Proteomes" id="UP000499080"/>
    </source>
</evidence>
<dbReference type="Proteomes" id="UP000499080">
    <property type="component" value="Unassembled WGS sequence"/>
</dbReference>
<dbReference type="EMBL" id="BGPR01007500">
    <property type="protein sequence ID" value="GBN27322.1"/>
    <property type="molecule type" value="Genomic_DNA"/>
</dbReference>
<proteinExistence type="predicted"/>
<sequence length="137" mass="15498">MLQKIWKVNIPWDREVEDNMKLEFLKLFEELGSLKNLSARSYFYSASSGQQQHNISVHTFCDASQLAYAVAVFVRIECADVVKVNLLAAKSRVAPVKTITIPRLELLAATVGARLCRSVLSALQWDNIKQHYWADSA</sequence>
<organism evidence="1 2">
    <name type="scientific">Araneus ventricosus</name>
    <name type="common">Orbweaver spider</name>
    <name type="synonym">Epeira ventricosa</name>
    <dbReference type="NCBI Taxonomy" id="182803"/>
    <lineage>
        <taxon>Eukaryota</taxon>
        <taxon>Metazoa</taxon>
        <taxon>Ecdysozoa</taxon>
        <taxon>Arthropoda</taxon>
        <taxon>Chelicerata</taxon>
        <taxon>Arachnida</taxon>
        <taxon>Araneae</taxon>
        <taxon>Araneomorphae</taxon>
        <taxon>Entelegynae</taxon>
        <taxon>Araneoidea</taxon>
        <taxon>Araneidae</taxon>
        <taxon>Araneus</taxon>
    </lineage>
</organism>
<evidence type="ECO:0000313" key="1">
    <source>
        <dbReference type="EMBL" id="GBN27322.1"/>
    </source>
</evidence>
<protein>
    <submittedName>
        <fullName evidence="1">Uncharacterized protein</fullName>
    </submittedName>
</protein>
<comment type="caution">
    <text evidence="1">The sequence shown here is derived from an EMBL/GenBank/DDBJ whole genome shotgun (WGS) entry which is preliminary data.</text>
</comment>
<reference evidence="1 2" key="1">
    <citation type="journal article" date="2019" name="Sci. Rep.">
        <title>Orb-weaving spider Araneus ventricosus genome elucidates the spidroin gene catalogue.</title>
        <authorList>
            <person name="Kono N."/>
            <person name="Nakamura H."/>
            <person name="Ohtoshi R."/>
            <person name="Moran D.A.P."/>
            <person name="Shinohara A."/>
            <person name="Yoshida Y."/>
            <person name="Fujiwara M."/>
            <person name="Mori M."/>
            <person name="Tomita M."/>
            <person name="Arakawa K."/>
        </authorList>
    </citation>
    <scope>NUCLEOTIDE SEQUENCE [LARGE SCALE GENOMIC DNA]</scope>
</reference>
<dbReference type="Pfam" id="PF05380">
    <property type="entry name" value="Peptidase_A17"/>
    <property type="match status" value="1"/>
</dbReference>
<name>A0A4Y2MLF1_ARAVE</name>
<dbReference type="InterPro" id="IPR008042">
    <property type="entry name" value="Retrotrans_Pao"/>
</dbReference>
<gene>
    <name evidence="1" type="ORF">AVEN_190522_1</name>
</gene>
<dbReference type="PANTHER" id="PTHR47331">
    <property type="entry name" value="PHD-TYPE DOMAIN-CONTAINING PROTEIN"/>
    <property type="match status" value="1"/>
</dbReference>
<dbReference type="OrthoDB" id="6433584at2759"/>